<dbReference type="HOGENOM" id="CLU_2602113_0_0_11"/>
<dbReference type="KEGG" id="mph:MLP_00990"/>
<evidence type="ECO:0000313" key="1">
    <source>
        <dbReference type="EMBL" id="BAK33113.1"/>
    </source>
</evidence>
<name>F5XGK6_MICPN</name>
<dbReference type="Proteomes" id="UP000007947">
    <property type="component" value="Chromosome"/>
</dbReference>
<gene>
    <name evidence="1" type="ordered locus">MLP_00990</name>
</gene>
<reference evidence="1 2" key="1">
    <citation type="submission" date="2011-05" db="EMBL/GenBank/DDBJ databases">
        <title>Whole genome sequence of Microlunatus phosphovorus NM-1.</title>
        <authorList>
            <person name="Hosoyama A."/>
            <person name="Sasaki K."/>
            <person name="Harada T."/>
            <person name="Igarashi R."/>
            <person name="Kawakoshi A."/>
            <person name="Sasagawa M."/>
            <person name="Fukada J."/>
            <person name="Nakamura S."/>
            <person name="Katano Y."/>
            <person name="Hanada S."/>
            <person name="Kamagata Y."/>
            <person name="Nakamura N."/>
            <person name="Yamazaki S."/>
            <person name="Fujita N."/>
        </authorList>
    </citation>
    <scope>NUCLEOTIDE SEQUENCE [LARGE SCALE GENOMIC DNA]</scope>
    <source>
        <strain evidence="2">ATCC 700054 / DSM 10555 / JCM 9379 / NBRC 101784 / NCIMB 13414 / VKM Ac-1990 / NM-1</strain>
    </source>
</reference>
<protein>
    <submittedName>
        <fullName evidence="1">Uncharacterized protein</fullName>
    </submittedName>
</protein>
<keyword evidence="2" id="KW-1185">Reference proteome</keyword>
<dbReference type="AlphaFoldDB" id="F5XGK6"/>
<organism evidence="1 2">
    <name type="scientific">Microlunatus phosphovorus (strain ATCC 700054 / DSM 10555 / JCM 9379 / NBRC 101784 / NCIMB 13414 / VKM Ac-1990 / NM-1)</name>
    <dbReference type="NCBI Taxonomy" id="1032480"/>
    <lineage>
        <taxon>Bacteria</taxon>
        <taxon>Bacillati</taxon>
        <taxon>Actinomycetota</taxon>
        <taxon>Actinomycetes</taxon>
        <taxon>Propionibacteriales</taxon>
        <taxon>Propionibacteriaceae</taxon>
        <taxon>Microlunatus</taxon>
    </lineage>
</organism>
<accession>F5XGK6</accession>
<sequence>MGCMDGIVWWEIETADPERFQQFHAALSGWSFEPGLRRHRAGCGLLDHPGRWPRHRRASAGVVAGRSAVCWAAYLCRGR</sequence>
<dbReference type="EMBL" id="AP012204">
    <property type="protein sequence ID" value="BAK33113.1"/>
    <property type="molecule type" value="Genomic_DNA"/>
</dbReference>
<proteinExistence type="predicted"/>
<dbReference type="STRING" id="1032480.MLP_00990"/>
<evidence type="ECO:0000313" key="2">
    <source>
        <dbReference type="Proteomes" id="UP000007947"/>
    </source>
</evidence>